<dbReference type="AlphaFoldDB" id="A0ABD1ZCD7"/>
<keyword evidence="3" id="KW-1185">Reference proteome</keyword>
<evidence type="ECO:0000313" key="2">
    <source>
        <dbReference type="EMBL" id="KAL2645462.1"/>
    </source>
</evidence>
<name>A0ABD1ZCD7_9MARC</name>
<evidence type="ECO:0000313" key="3">
    <source>
        <dbReference type="Proteomes" id="UP001605036"/>
    </source>
</evidence>
<feature type="compositionally biased region" description="Polar residues" evidence="1">
    <location>
        <begin position="112"/>
        <end position="129"/>
    </location>
</feature>
<organism evidence="2 3">
    <name type="scientific">Riccia fluitans</name>
    <dbReference type="NCBI Taxonomy" id="41844"/>
    <lineage>
        <taxon>Eukaryota</taxon>
        <taxon>Viridiplantae</taxon>
        <taxon>Streptophyta</taxon>
        <taxon>Embryophyta</taxon>
        <taxon>Marchantiophyta</taxon>
        <taxon>Marchantiopsida</taxon>
        <taxon>Marchantiidae</taxon>
        <taxon>Marchantiales</taxon>
        <taxon>Ricciaceae</taxon>
        <taxon>Riccia</taxon>
    </lineage>
</organism>
<feature type="compositionally biased region" description="Polar residues" evidence="1">
    <location>
        <begin position="80"/>
        <end position="97"/>
    </location>
</feature>
<accession>A0ABD1ZCD7</accession>
<feature type="region of interest" description="Disordered" evidence="1">
    <location>
        <begin position="53"/>
        <end position="163"/>
    </location>
</feature>
<protein>
    <submittedName>
        <fullName evidence="2">Uncharacterized protein</fullName>
    </submittedName>
</protein>
<feature type="compositionally biased region" description="Acidic residues" evidence="1">
    <location>
        <begin position="146"/>
        <end position="155"/>
    </location>
</feature>
<dbReference type="Proteomes" id="UP001605036">
    <property type="component" value="Unassembled WGS sequence"/>
</dbReference>
<feature type="compositionally biased region" description="Basic and acidic residues" evidence="1">
    <location>
        <begin position="130"/>
        <end position="140"/>
    </location>
</feature>
<gene>
    <name evidence="2" type="ORF">R1flu_013049</name>
</gene>
<proteinExistence type="predicted"/>
<dbReference type="EMBL" id="JBHFFA010000002">
    <property type="protein sequence ID" value="KAL2645462.1"/>
    <property type="molecule type" value="Genomic_DNA"/>
</dbReference>
<sequence>MGFVALICFGPIIWPIYTVISGNHHDHAYGPRRRLADRMERIAVRRRVIAQRRALRGSVHGPKAKVEDKVTADKPEVHSGPSTRTGPTDQGQGSNTSLEEKVTVYRPKLHSGPSTSIDPTDQDRSSNASVEDKLRLDKPELLSGPPDEDDDVFSDDEFKRGVL</sequence>
<reference evidence="2 3" key="1">
    <citation type="submission" date="2024-09" db="EMBL/GenBank/DDBJ databases">
        <title>Chromosome-scale assembly of Riccia fluitans.</title>
        <authorList>
            <person name="Paukszto L."/>
            <person name="Sawicki J."/>
            <person name="Karawczyk K."/>
            <person name="Piernik-Szablinska J."/>
            <person name="Szczecinska M."/>
            <person name="Mazdziarz M."/>
        </authorList>
    </citation>
    <scope>NUCLEOTIDE SEQUENCE [LARGE SCALE GENOMIC DNA]</scope>
    <source>
        <strain evidence="2">Rf_01</strain>
        <tissue evidence="2">Aerial parts of the thallus</tissue>
    </source>
</reference>
<comment type="caution">
    <text evidence="2">The sequence shown here is derived from an EMBL/GenBank/DDBJ whole genome shotgun (WGS) entry which is preliminary data.</text>
</comment>
<feature type="compositionally biased region" description="Basic and acidic residues" evidence="1">
    <location>
        <begin position="64"/>
        <end position="77"/>
    </location>
</feature>
<evidence type="ECO:0000256" key="1">
    <source>
        <dbReference type="SAM" id="MobiDB-lite"/>
    </source>
</evidence>